<dbReference type="RefSeq" id="WP_186615644.1">
    <property type="nucleotide sequence ID" value="NZ_CP077089.1"/>
</dbReference>
<evidence type="ECO:0000313" key="2">
    <source>
        <dbReference type="EMBL" id="QXI03680.1"/>
    </source>
</evidence>
<feature type="transmembrane region" description="Helical" evidence="1">
    <location>
        <begin position="49"/>
        <end position="67"/>
    </location>
</feature>
<reference evidence="2 3" key="1">
    <citation type="journal article" date="2020" name="Microorganisms">
        <title>Reliable Identification of Environmental Pseudomonas Isolates Using the rpoD Gene.</title>
        <authorList>
            <consortium name="The Broad Institute Genome Sequencing Platform"/>
            <person name="Girard L."/>
            <person name="Lood C."/>
            <person name="Rokni-Zadeh H."/>
            <person name="van Noort V."/>
            <person name="Lavigne R."/>
            <person name="De Mot R."/>
        </authorList>
    </citation>
    <scope>NUCLEOTIDE SEQUENCE [LARGE SCALE GENOMIC DNA]</scope>
    <source>
        <strain evidence="2 3">ZA 5.3</strain>
    </source>
</reference>
<dbReference type="EMBL" id="CP077089">
    <property type="protein sequence ID" value="QXI03680.1"/>
    <property type="molecule type" value="Genomic_DNA"/>
</dbReference>
<reference evidence="2 3" key="2">
    <citation type="journal article" date="2021" name="Microorganisms">
        <title>The Ever-Expanding Pseudomonas Genus: Description of 43 New Species and Partition of the Pseudomonas putida Group.</title>
        <authorList>
            <person name="Girard L."/>
            <person name="Lood C."/>
            <person name="Hofte M."/>
            <person name="Vandamme P."/>
            <person name="Rokni-Zadeh H."/>
            <person name="van Noort V."/>
            <person name="Lavigne R."/>
            <person name="De Mot R."/>
        </authorList>
    </citation>
    <scope>NUCLEOTIDE SEQUENCE [LARGE SCALE GENOMIC DNA]</scope>
    <source>
        <strain evidence="2 3">ZA 5.3</strain>
    </source>
</reference>
<evidence type="ECO:0000313" key="3">
    <source>
        <dbReference type="Proteomes" id="UP000646386"/>
    </source>
</evidence>
<proteinExistence type="predicted"/>
<name>A0ABX8PR08_9PSED</name>
<gene>
    <name evidence="2" type="ORF">HU718_016720</name>
</gene>
<sequence>MSINGGIKADISLVPQKSQIFVVLFAVASIGCLATGFAFIWFDKAKWELPFWAAIATGLVAFVSWCLSHKNSDMAEGHATKITMNAQEMSVIVDPRTVIPKNLMQHFSNFLVSVSNRAPLPQSSGMIDESGNVIDGSVGEAAIAIRNANDQATRQTEDLVRMFGELPKANPLPTSADVPSPNFTGEDLQQRILSGRADN</sequence>
<protein>
    <submittedName>
        <fullName evidence="2">Uncharacterized protein</fullName>
    </submittedName>
</protein>
<dbReference type="Proteomes" id="UP000646386">
    <property type="component" value="Chromosome"/>
</dbReference>
<feature type="transmembrane region" description="Helical" evidence="1">
    <location>
        <begin position="20"/>
        <end position="43"/>
    </location>
</feature>
<keyword evidence="3" id="KW-1185">Reference proteome</keyword>
<organism evidence="2 3">
    <name type="scientific">Pseudomonas tensinigenes</name>
    <dbReference type="NCBI Taxonomy" id="2745511"/>
    <lineage>
        <taxon>Bacteria</taxon>
        <taxon>Pseudomonadati</taxon>
        <taxon>Pseudomonadota</taxon>
        <taxon>Gammaproteobacteria</taxon>
        <taxon>Pseudomonadales</taxon>
        <taxon>Pseudomonadaceae</taxon>
        <taxon>Pseudomonas</taxon>
    </lineage>
</organism>
<keyword evidence="1" id="KW-1133">Transmembrane helix</keyword>
<keyword evidence="1" id="KW-0812">Transmembrane</keyword>
<keyword evidence="1" id="KW-0472">Membrane</keyword>
<evidence type="ECO:0000256" key="1">
    <source>
        <dbReference type="SAM" id="Phobius"/>
    </source>
</evidence>
<accession>A0ABX8PR08</accession>